<keyword evidence="2" id="KW-0175">Coiled coil</keyword>
<dbReference type="Proteomes" id="UP000479132">
    <property type="component" value="Unassembled WGS sequence"/>
</dbReference>
<feature type="coiled-coil region" evidence="2">
    <location>
        <begin position="940"/>
        <end position="1002"/>
    </location>
</feature>
<feature type="compositionally biased region" description="Polar residues" evidence="3">
    <location>
        <begin position="412"/>
        <end position="425"/>
    </location>
</feature>
<proteinExistence type="predicted"/>
<dbReference type="PANTHER" id="PTHR43739">
    <property type="entry name" value="XYLOGLUCANASE (EUROFUNG)"/>
    <property type="match status" value="1"/>
</dbReference>
<accession>A0A6M1T4B8</accession>
<feature type="chain" id="PRO_5027122735" evidence="4">
    <location>
        <begin position="22"/>
        <end position="1079"/>
    </location>
</feature>
<keyword evidence="6" id="KW-0378">Hydrolase</keyword>
<evidence type="ECO:0000256" key="4">
    <source>
        <dbReference type="SAM" id="SignalP"/>
    </source>
</evidence>
<comment type="caution">
    <text evidence="6">The sequence shown here is derived from an EMBL/GenBank/DDBJ whole genome shotgun (WGS) entry which is preliminary data.</text>
</comment>
<keyword evidence="7" id="KW-1185">Reference proteome</keyword>
<dbReference type="Gene3D" id="2.130.10.10">
    <property type="entry name" value="YVTN repeat-like/Quinoprotein amine dehydrogenase"/>
    <property type="match status" value="5"/>
</dbReference>
<reference evidence="6 7" key="1">
    <citation type="submission" date="2020-02" db="EMBL/GenBank/DDBJ databases">
        <title>Aliifodinibius halophilus 2W32, complete genome.</title>
        <authorList>
            <person name="Li Y."/>
            <person name="Wu S."/>
        </authorList>
    </citation>
    <scope>NUCLEOTIDE SEQUENCE [LARGE SCALE GENOMIC DNA]</scope>
    <source>
        <strain evidence="6 7">2W32</strain>
    </source>
</reference>
<gene>
    <name evidence="6" type="ORF">G3569_00480</name>
</gene>
<evidence type="ECO:0000256" key="1">
    <source>
        <dbReference type="ARBA" id="ARBA00022737"/>
    </source>
</evidence>
<evidence type="ECO:0000313" key="6">
    <source>
        <dbReference type="EMBL" id="NGP86811.1"/>
    </source>
</evidence>
<dbReference type="InterPro" id="IPR052025">
    <property type="entry name" value="Xyloglucanase_GH74"/>
</dbReference>
<evidence type="ECO:0000313" key="7">
    <source>
        <dbReference type="Proteomes" id="UP000479132"/>
    </source>
</evidence>
<feature type="domain" description="Sortilin N-terminal" evidence="5">
    <location>
        <begin position="127"/>
        <end position="251"/>
    </location>
</feature>
<evidence type="ECO:0000256" key="2">
    <source>
        <dbReference type="SAM" id="Coils"/>
    </source>
</evidence>
<evidence type="ECO:0000256" key="3">
    <source>
        <dbReference type="SAM" id="MobiDB-lite"/>
    </source>
</evidence>
<dbReference type="InterPro" id="IPR015943">
    <property type="entry name" value="WD40/YVTN_repeat-like_dom_sf"/>
</dbReference>
<protein>
    <submittedName>
        <fullName evidence="6">Glycosyl hydrolase</fullName>
    </submittedName>
</protein>
<feature type="signal peptide" evidence="4">
    <location>
        <begin position="1"/>
        <end position="21"/>
    </location>
</feature>
<dbReference type="CDD" id="cd15482">
    <property type="entry name" value="Sialidase_non-viral"/>
    <property type="match status" value="1"/>
</dbReference>
<dbReference type="InterPro" id="IPR031778">
    <property type="entry name" value="Sortilin_N"/>
</dbReference>
<name>A0A6M1T4B8_9BACT</name>
<evidence type="ECO:0000259" key="5">
    <source>
        <dbReference type="Pfam" id="PF15902"/>
    </source>
</evidence>
<dbReference type="InterPro" id="IPR036278">
    <property type="entry name" value="Sialidase_sf"/>
</dbReference>
<keyword evidence="1" id="KW-0677">Repeat</keyword>
<organism evidence="6 7">
    <name type="scientific">Fodinibius halophilus</name>
    <dbReference type="NCBI Taxonomy" id="1736908"/>
    <lineage>
        <taxon>Bacteria</taxon>
        <taxon>Pseudomonadati</taxon>
        <taxon>Balneolota</taxon>
        <taxon>Balneolia</taxon>
        <taxon>Balneolales</taxon>
        <taxon>Balneolaceae</taxon>
        <taxon>Fodinibius</taxon>
    </lineage>
</organism>
<dbReference type="EMBL" id="JAALLS010000001">
    <property type="protein sequence ID" value="NGP86811.1"/>
    <property type="molecule type" value="Genomic_DNA"/>
</dbReference>
<dbReference type="GO" id="GO:0010411">
    <property type="term" value="P:xyloglucan metabolic process"/>
    <property type="evidence" value="ECO:0007669"/>
    <property type="project" value="TreeGrafter"/>
</dbReference>
<dbReference type="Pfam" id="PF15902">
    <property type="entry name" value="Sortilin-Vps10"/>
    <property type="match status" value="1"/>
</dbReference>
<dbReference type="SUPFAM" id="SSF50939">
    <property type="entry name" value="Sialidases"/>
    <property type="match status" value="2"/>
</dbReference>
<dbReference type="GO" id="GO:0016787">
    <property type="term" value="F:hydrolase activity"/>
    <property type="evidence" value="ECO:0007669"/>
    <property type="project" value="UniProtKB-KW"/>
</dbReference>
<sequence length="1079" mass="120153">MKTKLSALLLILFAVSTLPMAAQDNGSIVSETSYNGLKLRSVGPALTSGRIADIAIHPNDENTWYVAVGSGGVWKTKNAGTTWDTIFDNQSSYSIGSVTIDPNNPSTIWVGSGENVGGRHVGYGDGVYKSTDGGSSWKNMGLKDSEHISKIVVHPENSDIIWVAAQGPLWDKGGDRGLYKSTDGGQNWKKVLGDDEWVGVTDLVLDPRNPDRMYAATWQRHRTAAAYMGGGPGTGIYKSTDGGESWDEKKRGLPGSNMGKIGLAISPQKPDIVYAAITLDLTTGGVYKSDNRGASWKKMSNTVAGGTGPHYYQELYASPHHFGRIYLMDVRIEVSNDHGANFSNLQEKAKHSDSHAMAFRKDDPDYLLVGSDGGIYESFDHGDNWNFINNMPITQFYKVAVDDAKPFYNIYGGTQDNGSQTGPSRTDNEDGIRNADWSKTLFADGHDTATEPGNPNIFYAETQQGGLHRIDKTTGDQVYIQPQAGKDDESERFNWDAPVEISPHNPKKLLVASQRVWVSENRGNSWTAISEDLTLDQNRLKLPIMGKQRSWDNPWDMNAMSNFNTITSLAESPKKEGLIYAGTDDGRIQVTENGGESWREIELSDIDDVPSKAFINDIKADRFDVNTVYVAMDDHKNGDLNPYLIKSTDRGESWELISDDLPDRHLVWRVIQDHKDKDLLFAGTEFGIFFTVDGGENWQQLKGGVPTISFRDLEIQRDHNDLVGASFGRSFYILDDYSPLREVDDETLSQEAKLFTPRDTYWYIENSVVGSMGASHFKADNPPFGTVFTYYLKDSYKSLEAQRKKREQDLEKDEDVPFPGWDNLEKEMREQKPKVVITIKNEDGNVVNRVKGPATKGFHRVNWELQYPSKDVVEMEETPQGYFGGGFMATPGTYTATLSKVVRGEVTQLSDPVTFEVVPLRDGALEGASNEEVIAFREELEKFQQDLTQTTNSLQDAMNQVGAMQRALSRADQEAPDVYKRLNETRLQLKELNEQMNGSEAKQQVGQLGDEPSARSRLFVGYRALRTTYGPTEMHKDAIKTGKEELASFKKDLSKFTENVIPELKQAVQQAGAPPIEQN</sequence>
<feature type="region of interest" description="Disordered" evidence="3">
    <location>
        <begin position="412"/>
        <end position="432"/>
    </location>
</feature>
<keyword evidence="4" id="KW-0732">Signal</keyword>
<dbReference type="PANTHER" id="PTHR43739:SF5">
    <property type="entry name" value="EXO-ALPHA-SIALIDASE"/>
    <property type="match status" value="1"/>
</dbReference>
<dbReference type="AlphaFoldDB" id="A0A6M1T4B8"/>
<dbReference type="RefSeq" id="WP_165264972.1">
    <property type="nucleotide sequence ID" value="NZ_JAALLS010000001.1"/>
</dbReference>